<protein>
    <submittedName>
        <fullName evidence="3">Uncharacterized protein</fullName>
    </submittedName>
</protein>
<reference evidence="3 4" key="1">
    <citation type="submission" date="2024-07" db="EMBL/GenBank/DDBJ databases">
        <title>Section-level genome sequencing and comparative genomics of Aspergillus sections Usti and Cavernicolus.</title>
        <authorList>
            <consortium name="Lawrence Berkeley National Laboratory"/>
            <person name="Nybo J.L."/>
            <person name="Vesth T.C."/>
            <person name="Theobald S."/>
            <person name="Frisvad J.C."/>
            <person name="Larsen T.O."/>
            <person name="Kjaerboelling I."/>
            <person name="Rothschild-Mancinelli K."/>
            <person name="Lyhne E.K."/>
            <person name="Kogle M.E."/>
            <person name="Barry K."/>
            <person name="Clum A."/>
            <person name="Na H."/>
            <person name="Ledsgaard L."/>
            <person name="Lin J."/>
            <person name="Lipzen A."/>
            <person name="Kuo A."/>
            <person name="Riley R."/>
            <person name="Mondo S."/>
            <person name="Labutti K."/>
            <person name="Haridas S."/>
            <person name="Pangalinan J."/>
            <person name="Salamov A.A."/>
            <person name="Simmons B.A."/>
            <person name="Magnuson J.K."/>
            <person name="Chen J."/>
            <person name="Drula E."/>
            <person name="Henrissat B."/>
            <person name="Wiebenga A."/>
            <person name="Lubbers R.J."/>
            <person name="Gomes A.C."/>
            <person name="Makela M.R."/>
            <person name="Stajich J."/>
            <person name="Grigoriev I.V."/>
            <person name="Mortensen U.H."/>
            <person name="De Vries R.P."/>
            <person name="Baker S.E."/>
            <person name="Andersen M.R."/>
        </authorList>
    </citation>
    <scope>NUCLEOTIDE SEQUENCE [LARGE SCALE GENOMIC DNA]</scope>
    <source>
        <strain evidence="3 4">CBS 123904</strain>
    </source>
</reference>
<keyword evidence="2" id="KW-0472">Membrane</keyword>
<feature type="transmembrane region" description="Helical" evidence="2">
    <location>
        <begin position="304"/>
        <end position="323"/>
    </location>
</feature>
<evidence type="ECO:0000313" key="3">
    <source>
        <dbReference type="EMBL" id="KAL2827278.1"/>
    </source>
</evidence>
<keyword evidence="2" id="KW-1133">Transmembrane helix</keyword>
<feature type="transmembrane region" description="Helical" evidence="2">
    <location>
        <begin position="155"/>
        <end position="176"/>
    </location>
</feature>
<sequence>MYPWREKLASWARDTGLHIDALGLVTLLGADEMNRSIGRLMPSAYLDYLPLLGAHIVAGNRFVEKTPGFILYNLSAGLTTTEVAGWFSRWLHAQDFKQVRSKVNWRVLNDGDDDYDDDNDNDNARRWMTYFVPASLVALPVHALLISLTVLTSDWWGFTNAVSMIVSVMVRCWLVAQNQAGIDANIEQAEEDARKEAKKKAANIQPKQRSEIEIDRDDVDVTSLPLRPTDDPQAEAKDDDDNNVTVLVITDDSKVVTICAPGHVVKAAFTTSPRIQRPAVYLACRAIGWIAFGVHVISIGMAALYTQICSVALIIIASVLTAYRVGSEDSRLAHTIRNNNLFRGTRRGNEEGGWPCRVTLRLRATVSTYPAEYTEWEPVHKEGMDTGMAKVVVTKQEPLLSPLEPSSREGAMGDLEKSVVASTEKTRLSDPPEHRRDFYV</sequence>
<keyword evidence="2" id="KW-0812">Transmembrane</keyword>
<evidence type="ECO:0000256" key="2">
    <source>
        <dbReference type="SAM" id="Phobius"/>
    </source>
</evidence>
<dbReference type="Proteomes" id="UP001610446">
    <property type="component" value="Unassembled WGS sequence"/>
</dbReference>
<comment type="caution">
    <text evidence="3">The sequence shown here is derived from an EMBL/GenBank/DDBJ whole genome shotgun (WGS) entry which is preliminary data.</text>
</comment>
<organism evidence="3 4">
    <name type="scientific">Aspergillus pseudoustus</name>
    <dbReference type="NCBI Taxonomy" id="1810923"/>
    <lineage>
        <taxon>Eukaryota</taxon>
        <taxon>Fungi</taxon>
        <taxon>Dikarya</taxon>
        <taxon>Ascomycota</taxon>
        <taxon>Pezizomycotina</taxon>
        <taxon>Eurotiomycetes</taxon>
        <taxon>Eurotiomycetidae</taxon>
        <taxon>Eurotiales</taxon>
        <taxon>Aspergillaceae</taxon>
        <taxon>Aspergillus</taxon>
        <taxon>Aspergillus subgen. Nidulantes</taxon>
    </lineage>
</organism>
<proteinExistence type="predicted"/>
<accession>A0ABR4IKF4</accession>
<feature type="compositionally biased region" description="Basic and acidic residues" evidence="1">
    <location>
        <begin position="424"/>
        <end position="440"/>
    </location>
</feature>
<name>A0ABR4IKF4_9EURO</name>
<feature type="transmembrane region" description="Helical" evidence="2">
    <location>
        <begin position="130"/>
        <end position="149"/>
    </location>
</feature>
<dbReference type="EMBL" id="JBFXLU010000405">
    <property type="protein sequence ID" value="KAL2827278.1"/>
    <property type="molecule type" value="Genomic_DNA"/>
</dbReference>
<keyword evidence="4" id="KW-1185">Reference proteome</keyword>
<evidence type="ECO:0000256" key="1">
    <source>
        <dbReference type="SAM" id="MobiDB-lite"/>
    </source>
</evidence>
<feature type="transmembrane region" description="Helical" evidence="2">
    <location>
        <begin position="279"/>
        <end position="298"/>
    </location>
</feature>
<evidence type="ECO:0000313" key="4">
    <source>
        <dbReference type="Proteomes" id="UP001610446"/>
    </source>
</evidence>
<gene>
    <name evidence="3" type="ORF">BJY01DRAFT_262076</name>
</gene>
<feature type="region of interest" description="Disordered" evidence="1">
    <location>
        <begin position="399"/>
        <end position="440"/>
    </location>
</feature>